<feature type="compositionally biased region" description="Basic and acidic residues" evidence="1">
    <location>
        <begin position="252"/>
        <end position="274"/>
    </location>
</feature>
<feature type="compositionally biased region" description="Polar residues" evidence="1">
    <location>
        <begin position="17"/>
        <end position="32"/>
    </location>
</feature>
<organism evidence="2 3">
    <name type="scientific">Wickerhamomyces anomalus (strain ATCC 58044 / CBS 1984 / NCYC 433 / NRRL Y-366-8)</name>
    <name type="common">Yeast</name>
    <name type="synonym">Hansenula anomala</name>
    <dbReference type="NCBI Taxonomy" id="683960"/>
    <lineage>
        <taxon>Eukaryota</taxon>
        <taxon>Fungi</taxon>
        <taxon>Dikarya</taxon>
        <taxon>Ascomycota</taxon>
        <taxon>Saccharomycotina</taxon>
        <taxon>Saccharomycetes</taxon>
        <taxon>Phaffomycetales</taxon>
        <taxon>Wickerhamomycetaceae</taxon>
        <taxon>Wickerhamomyces</taxon>
    </lineage>
</organism>
<feature type="region of interest" description="Disordered" evidence="1">
    <location>
        <begin position="252"/>
        <end position="287"/>
    </location>
</feature>
<protein>
    <recommendedName>
        <fullName evidence="4">Topoisomerase I damage affected protein 11</fullName>
    </recommendedName>
</protein>
<feature type="compositionally biased region" description="Polar residues" evidence="1">
    <location>
        <begin position="69"/>
        <end position="82"/>
    </location>
</feature>
<feature type="compositionally biased region" description="Basic and acidic residues" evidence="1">
    <location>
        <begin position="162"/>
        <end position="185"/>
    </location>
</feature>
<feature type="compositionally biased region" description="Low complexity" evidence="1">
    <location>
        <begin position="51"/>
        <end position="64"/>
    </location>
</feature>
<name>A0A1E3P1X6_WICAA</name>
<evidence type="ECO:0000313" key="3">
    <source>
        <dbReference type="Proteomes" id="UP000094112"/>
    </source>
</evidence>
<proteinExistence type="predicted"/>
<dbReference type="OrthoDB" id="3981106at2759"/>
<feature type="region of interest" description="Disordered" evidence="1">
    <location>
        <begin position="1"/>
        <end position="108"/>
    </location>
</feature>
<sequence>MSKFDQFIEDFDKTLNKDTSTISTLSSPTDTQPPDMDLKPLSPIPPGTPNTQQHQRTTSQSTPTKPRKNSVSSHPLSPNPSSARKKGLNLNIAMSKNSTPKRVTSGTDMNEVLRKMASSEMKIVELKDELKLLQGRIAREEEELNRLRSKVARNLNNVPKPKKSEELLKEKRENEKESGDGKESYWSKPLTMLNQFDQMLQNEMEKLNKDQKEKDDVLKSVSNSLWSFVSDVKQGLMGDDDQEKILKMKEAQGRKIVDKSIEDESDDEKGKELIDFGDDDDDRGKEN</sequence>
<feature type="compositionally biased region" description="Polar residues" evidence="1">
    <location>
        <begin position="92"/>
        <end position="108"/>
    </location>
</feature>
<feature type="region of interest" description="Disordered" evidence="1">
    <location>
        <begin position="151"/>
        <end position="188"/>
    </location>
</feature>
<reference evidence="2 3" key="1">
    <citation type="journal article" date="2016" name="Proc. Natl. Acad. Sci. U.S.A.">
        <title>Comparative genomics of biotechnologically important yeasts.</title>
        <authorList>
            <person name="Riley R."/>
            <person name="Haridas S."/>
            <person name="Wolfe K.H."/>
            <person name="Lopes M.R."/>
            <person name="Hittinger C.T."/>
            <person name="Goeker M."/>
            <person name="Salamov A.A."/>
            <person name="Wisecaver J.H."/>
            <person name="Long T.M."/>
            <person name="Calvey C.H."/>
            <person name="Aerts A.L."/>
            <person name="Barry K.W."/>
            <person name="Choi C."/>
            <person name="Clum A."/>
            <person name="Coughlan A.Y."/>
            <person name="Deshpande S."/>
            <person name="Douglass A.P."/>
            <person name="Hanson S.J."/>
            <person name="Klenk H.-P."/>
            <person name="LaButti K.M."/>
            <person name="Lapidus A."/>
            <person name="Lindquist E.A."/>
            <person name="Lipzen A.M."/>
            <person name="Meier-Kolthoff J.P."/>
            <person name="Ohm R.A."/>
            <person name="Otillar R.P."/>
            <person name="Pangilinan J.L."/>
            <person name="Peng Y."/>
            <person name="Rokas A."/>
            <person name="Rosa C.A."/>
            <person name="Scheuner C."/>
            <person name="Sibirny A.A."/>
            <person name="Slot J.C."/>
            <person name="Stielow J.B."/>
            <person name="Sun H."/>
            <person name="Kurtzman C.P."/>
            <person name="Blackwell M."/>
            <person name="Grigoriev I.V."/>
            <person name="Jeffries T.W."/>
        </authorList>
    </citation>
    <scope>NUCLEOTIDE SEQUENCE [LARGE SCALE GENOMIC DNA]</scope>
    <source>
        <strain evidence="3">ATCC 58044 / CBS 1984 / NCYC 433 / NRRL Y-366-8</strain>
    </source>
</reference>
<dbReference type="EMBL" id="KV454211">
    <property type="protein sequence ID" value="ODQ58912.1"/>
    <property type="molecule type" value="Genomic_DNA"/>
</dbReference>
<evidence type="ECO:0000313" key="2">
    <source>
        <dbReference type="EMBL" id="ODQ58912.1"/>
    </source>
</evidence>
<dbReference type="GeneID" id="30200791"/>
<evidence type="ECO:0008006" key="4">
    <source>
        <dbReference type="Google" id="ProtNLM"/>
    </source>
</evidence>
<accession>A0A1E3P1X6</accession>
<gene>
    <name evidence="2" type="ORF">WICANDRAFT_63419</name>
</gene>
<dbReference type="RefSeq" id="XP_019038119.1">
    <property type="nucleotide sequence ID" value="XM_019183545.1"/>
</dbReference>
<evidence type="ECO:0000256" key="1">
    <source>
        <dbReference type="SAM" id="MobiDB-lite"/>
    </source>
</evidence>
<dbReference type="AlphaFoldDB" id="A0A1E3P1X6"/>
<dbReference type="Proteomes" id="UP000094112">
    <property type="component" value="Unassembled WGS sequence"/>
</dbReference>
<keyword evidence="3" id="KW-1185">Reference proteome</keyword>